<accession>A0ACB8AXK6</accession>
<reference evidence="1" key="1">
    <citation type="journal article" date="2021" name="New Phytol.">
        <title>Evolutionary innovations through gain and loss of genes in the ectomycorrhizal Boletales.</title>
        <authorList>
            <person name="Wu G."/>
            <person name="Miyauchi S."/>
            <person name="Morin E."/>
            <person name="Kuo A."/>
            <person name="Drula E."/>
            <person name="Varga T."/>
            <person name="Kohler A."/>
            <person name="Feng B."/>
            <person name="Cao Y."/>
            <person name="Lipzen A."/>
            <person name="Daum C."/>
            <person name="Hundley H."/>
            <person name="Pangilinan J."/>
            <person name="Johnson J."/>
            <person name="Barry K."/>
            <person name="LaButti K."/>
            <person name="Ng V."/>
            <person name="Ahrendt S."/>
            <person name="Min B."/>
            <person name="Choi I.G."/>
            <person name="Park H."/>
            <person name="Plett J.M."/>
            <person name="Magnuson J."/>
            <person name="Spatafora J.W."/>
            <person name="Nagy L.G."/>
            <person name="Henrissat B."/>
            <person name="Grigoriev I.V."/>
            <person name="Yang Z.L."/>
            <person name="Xu J."/>
            <person name="Martin F.M."/>
        </authorList>
    </citation>
    <scope>NUCLEOTIDE SEQUENCE</scope>
    <source>
        <strain evidence="1">KUC20120723A-06</strain>
    </source>
</reference>
<dbReference type="EMBL" id="MU266815">
    <property type="protein sequence ID" value="KAH7918276.1"/>
    <property type="molecule type" value="Genomic_DNA"/>
</dbReference>
<name>A0ACB8AXK6_9AGAM</name>
<proteinExistence type="predicted"/>
<keyword evidence="2" id="KW-1185">Reference proteome</keyword>
<dbReference type="Proteomes" id="UP000790709">
    <property type="component" value="Unassembled WGS sequence"/>
</dbReference>
<organism evidence="1 2">
    <name type="scientific">Leucogyrophana mollusca</name>
    <dbReference type="NCBI Taxonomy" id="85980"/>
    <lineage>
        <taxon>Eukaryota</taxon>
        <taxon>Fungi</taxon>
        <taxon>Dikarya</taxon>
        <taxon>Basidiomycota</taxon>
        <taxon>Agaricomycotina</taxon>
        <taxon>Agaricomycetes</taxon>
        <taxon>Agaricomycetidae</taxon>
        <taxon>Boletales</taxon>
        <taxon>Boletales incertae sedis</taxon>
        <taxon>Leucogyrophana</taxon>
    </lineage>
</organism>
<sequence length="388" mass="44055">MSSDLSNGEVYVDAGTLRAVYALQLNTCTSVVSLAILAYDYLLTLDLEIKYIWHAHWSIVKWLYLLTRYLPFIEAVVVLTRILAPGLDAETCHILMVSNCWMYTVGMGMSEVVLMIRTWAVWERRRSIGVGLIIYLFVLTTPTWWATLRFSRSITYALPPTPSIVGCMTIHNNALVAIDWVLLMVMELGVLMLMVIKAVKNYKKNPGLTLYKVILRDGIAYYINLWALSIINLLIIATQPPDLYLLFVAPVRVIHSLLTARIVLRIREFGDRSQVSPDGGLETGRTTGRISPTPSLIFAPVSGQQSWVDGDPRDWQADEVEMDVTRWWHEERERRNAKGAGGVSDSGGSLHVRSPDWRKSRDRSLRHEQVLLEMCEEETHTDDGEETM</sequence>
<protein>
    <submittedName>
        <fullName evidence="1">Uncharacterized protein</fullName>
    </submittedName>
</protein>
<evidence type="ECO:0000313" key="2">
    <source>
        <dbReference type="Proteomes" id="UP000790709"/>
    </source>
</evidence>
<evidence type="ECO:0000313" key="1">
    <source>
        <dbReference type="EMBL" id="KAH7918276.1"/>
    </source>
</evidence>
<gene>
    <name evidence="1" type="ORF">BV22DRAFT_1100573</name>
</gene>
<comment type="caution">
    <text evidence="1">The sequence shown here is derived from an EMBL/GenBank/DDBJ whole genome shotgun (WGS) entry which is preliminary data.</text>
</comment>